<dbReference type="InterPro" id="IPR025668">
    <property type="entry name" value="Tnp_DDE_dom"/>
</dbReference>
<gene>
    <name evidence="2" type="ORF">SAMN02982917_6377</name>
</gene>
<proteinExistence type="predicted"/>
<dbReference type="PANTHER" id="PTHR34631">
    <property type="match status" value="1"/>
</dbReference>
<protein>
    <submittedName>
        <fullName evidence="2">Transposase DDE domain-containing protein</fullName>
    </submittedName>
</protein>
<dbReference type="STRING" id="286727.SAMN02982917_6377"/>
<dbReference type="Proteomes" id="UP000192936">
    <property type="component" value="Unassembled WGS sequence"/>
</dbReference>
<dbReference type="RefSeq" id="WP_085091238.1">
    <property type="nucleotide sequence ID" value="NZ_FXAK01000009.1"/>
</dbReference>
<feature type="domain" description="Transposase DDE" evidence="1">
    <location>
        <begin position="32"/>
        <end position="141"/>
    </location>
</feature>
<organism evidence="2 3">
    <name type="scientific">Azospirillum oryzae</name>
    <dbReference type="NCBI Taxonomy" id="286727"/>
    <lineage>
        <taxon>Bacteria</taxon>
        <taxon>Pseudomonadati</taxon>
        <taxon>Pseudomonadota</taxon>
        <taxon>Alphaproteobacteria</taxon>
        <taxon>Rhodospirillales</taxon>
        <taxon>Azospirillaceae</taxon>
        <taxon>Azospirillum</taxon>
    </lineage>
</organism>
<dbReference type="InterPro" id="IPR053520">
    <property type="entry name" value="Transposase_Tn903"/>
</dbReference>
<dbReference type="PANTHER" id="PTHR34631:SF3">
    <property type="entry name" value="ISSOD12 TRANSPOSASE TNPA_ISSOD12"/>
    <property type="match status" value="1"/>
</dbReference>
<sequence length="322" mass="35159">MPYKANEPRRAKIPKARYRVENWAAYDAALRRRGDLTIWVTPEAIAAWTPPDTGRRGRPARYSDVAIETGLMLRLAFGRPWRQTEGLLGSLMRLLGLDLPVPDHTTFSRHSADLAVATALARTDGPVTVAIDSTGLKVFGKGEWHLQKHGGPPRRSWRKLHLAVDPDTGEVLASELTGNAEGDASLVGPLLGQITRPIDAVIADGAYDGEPTYRTVAAHAPNADVIIPPRATAVVSDTAETAPSQRDRHIQVIADRGRLGWQRAVQYGRRSLVEVAMLRYKVLIGRSLRARTLPAQKAEARAACAVINRMTSLGMPTSRKVA</sequence>
<evidence type="ECO:0000259" key="1">
    <source>
        <dbReference type="Pfam" id="PF13737"/>
    </source>
</evidence>
<dbReference type="EMBL" id="FXAK01000009">
    <property type="protein sequence ID" value="SMF88396.1"/>
    <property type="molecule type" value="Genomic_DNA"/>
</dbReference>
<dbReference type="NCBIfam" id="NF033579">
    <property type="entry name" value="transpos_IS5_2"/>
    <property type="match status" value="1"/>
</dbReference>
<accession>A0A1X7HKJ4</accession>
<dbReference type="InterPro" id="IPR053172">
    <property type="entry name" value="Tn903_transposase"/>
</dbReference>
<dbReference type="Pfam" id="PF13737">
    <property type="entry name" value="DDE_Tnp_1_5"/>
    <property type="match status" value="1"/>
</dbReference>
<dbReference type="OrthoDB" id="7298998at2"/>
<evidence type="ECO:0000313" key="3">
    <source>
        <dbReference type="Proteomes" id="UP000192936"/>
    </source>
</evidence>
<dbReference type="AlphaFoldDB" id="A0A1X7HKJ4"/>
<reference evidence="2 3" key="1">
    <citation type="submission" date="2017-04" db="EMBL/GenBank/DDBJ databases">
        <authorList>
            <person name="Afonso C.L."/>
            <person name="Miller P.J."/>
            <person name="Scott M.A."/>
            <person name="Spackman E."/>
            <person name="Goraichik I."/>
            <person name="Dimitrov K.M."/>
            <person name="Suarez D.L."/>
            <person name="Swayne D.E."/>
        </authorList>
    </citation>
    <scope>NUCLEOTIDE SEQUENCE [LARGE SCALE GENOMIC DNA]</scope>
    <source>
        <strain evidence="2 3">A2P</strain>
    </source>
</reference>
<name>A0A1X7HKJ4_9PROT</name>
<evidence type="ECO:0000313" key="2">
    <source>
        <dbReference type="EMBL" id="SMF88396.1"/>
    </source>
</evidence>